<evidence type="ECO:0000313" key="4">
    <source>
        <dbReference type="Proteomes" id="UP000294832"/>
    </source>
</evidence>
<dbReference type="Pfam" id="PF18492">
    <property type="entry name" value="ORF_2_N"/>
    <property type="match status" value="1"/>
</dbReference>
<dbReference type="InterPro" id="IPR040536">
    <property type="entry name" value="ASPCH"/>
</dbReference>
<reference evidence="3 4" key="1">
    <citation type="submission" date="2019-03" db="EMBL/GenBank/DDBJ databases">
        <title>Freshwater and sediment microbial communities from various areas in North America, analyzing microbe dynamics in response to fracking.</title>
        <authorList>
            <person name="Lamendella R."/>
        </authorList>
    </citation>
    <scope>NUCLEOTIDE SEQUENCE [LARGE SCALE GENOMIC DNA]</scope>
    <source>
        <strain evidence="3 4">74A</strain>
    </source>
</reference>
<feature type="chain" id="PRO_5020473671" description="ASP external chaperone domain-containing protein" evidence="1">
    <location>
        <begin position="21"/>
        <end position="153"/>
    </location>
</feature>
<organism evidence="3 4">
    <name type="scientific">Shewanella fodinae</name>
    <dbReference type="NCBI Taxonomy" id="552357"/>
    <lineage>
        <taxon>Bacteria</taxon>
        <taxon>Pseudomonadati</taxon>
        <taxon>Pseudomonadota</taxon>
        <taxon>Gammaproteobacteria</taxon>
        <taxon>Alteromonadales</taxon>
        <taxon>Shewanellaceae</taxon>
        <taxon>Shewanella</taxon>
    </lineage>
</organism>
<dbReference type="Proteomes" id="UP000294832">
    <property type="component" value="Unassembled WGS sequence"/>
</dbReference>
<dbReference type="AlphaFoldDB" id="A0A4R2FDF1"/>
<accession>A0A4R2FDF1</accession>
<dbReference type="OrthoDB" id="6264523at2"/>
<keyword evidence="4" id="KW-1185">Reference proteome</keyword>
<dbReference type="RefSeq" id="WP_133038644.1">
    <property type="nucleotide sequence ID" value="NZ_SLWF01000009.1"/>
</dbReference>
<feature type="domain" description="ASP external chaperone" evidence="2">
    <location>
        <begin position="51"/>
        <end position="152"/>
    </location>
</feature>
<evidence type="ECO:0000256" key="1">
    <source>
        <dbReference type="SAM" id="SignalP"/>
    </source>
</evidence>
<protein>
    <recommendedName>
        <fullName evidence="2">ASP external chaperone domain-containing protein</fullName>
    </recommendedName>
</protein>
<proteinExistence type="predicted"/>
<comment type="caution">
    <text evidence="3">The sequence shown here is derived from an EMBL/GenBank/DDBJ whole genome shotgun (WGS) entry which is preliminary data.</text>
</comment>
<feature type="signal peptide" evidence="1">
    <location>
        <begin position="1"/>
        <end position="20"/>
    </location>
</feature>
<evidence type="ECO:0000313" key="3">
    <source>
        <dbReference type="EMBL" id="TCN85367.1"/>
    </source>
</evidence>
<sequence length="153" mass="16314">MKISNMMIIGLGLLSTAALAAKLPEAAMGSKTLKPGLKAEFMDSAYNGHYYVKSKTGVQKASRLSKGEQLVTASGAPLAVLTGKLVVKLQPSVNVSSFAERYGLRLDWQGADNLVLLAAKSDADLLSLIQQVTQDSQVIRAKLDHATDKQVPM</sequence>
<gene>
    <name evidence="3" type="ORF">EDC91_10918</name>
</gene>
<name>A0A4R2FDF1_9GAMM</name>
<dbReference type="EMBL" id="SLWF01000009">
    <property type="protein sequence ID" value="TCN85367.1"/>
    <property type="molecule type" value="Genomic_DNA"/>
</dbReference>
<evidence type="ECO:0000259" key="2">
    <source>
        <dbReference type="Pfam" id="PF18492"/>
    </source>
</evidence>
<keyword evidence="1" id="KW-0732">Signal</keyword>